<dbReference type="InterPro" id="IPR002881">
    <property type="entry name" value="DUF58"/>
</dbReference>
<proteinExistence type="predicted"/>
<keyword evidence="2" id="KW-1133">Transmembrane helix</keyword>
<reference evidence="4 5" key="1">
    <citation type="submission" date="2018-01" db="EMBL/GenBank/DDBJ databases">
        <title>Arthrobacter sp. nov., from glaciers in China.</title>
        <authorList>
            <person name="Liu Q."/>
            <person name="Xin Y.-H."/>
        </authorList>
    </citation>
    <scope>NUCLEOTIDE SEQUENCE [LARGE SCALE GENOMIC DNA]</scope>
    <source>
        <strain evidence="4 5">HLT2-12-2</strain>
    </source>
</reference>
<dbReference type="PANTHER" id="PTHR34351">
    <property type="entry name" value="SLR1927 PROTEIN-RELATED"/>
    <property type="match status" value="1"/>
</dbReference>
<gene>
    <name evidence="4" type="ORF">CVS27_03075</name>
</gene>
<evidence type="ECO:0000259" key="3">
    <source>
        <dbReference type="Pfam" id="PF01882"/>
    </source>
</evidence>
<dbReference type="EMBL" id="PPXC01000002">
    <property type="protein sequence ID" value="POH74864.1"/>
    <property type="molecule type" value="Genomic_DNA"/>
</dbReference>
<feature type="transmembrane region" description="Helical" evidence="2">
    <location>
        <begin position="12"/>
        <end position="28"/>
    </location>
</feature>
<protein>
    <submittedName>
        <fullName evidence="4">DUF58 domain-containing protein</fullName>
    </submittedName>
</protein>
<keyword evidence="2" id="KW-0812">Transmembrane</keyword>
<organism evidence="4 5">
    <name type="scientific">Arthrobacter glacialis</name>
    <dbReference type="NCBI Taxonomy" id="1664"/>
    <lineage>
        <taxon>Bacteria</taxon>
        <taxon>Bacillati</taxon>
        <taxon>Actinomycetota</taxon>
        <taxon>Actinomycetes</taxon>
        <taxon>Micrococcales</taxon>
        <taxon>Micrococcaceae</taxon>
        <taxon>Arthrobacter</taxon>
    </lineage>
</organism>
<evidence type="ECO:0000313" key="5">
    <source>
        <dbReference type="Proteomes" id="UP000237061"/>
    </source>
</evidence>
<evidence type="ECO:0000256" key="2">
    <source>
        <dbReference type="SAM" id="Phobius"/>
    </source>
</evidence>
<dbReference type="PANTHER" id="PTHR34351:SF1">
    <property type="entry name" value="SLR1927 PROTEIN"/>
    <property type="match status" value="1"/>
</dbReference>
<evidence type="ECO:0000256" key="1">
    <source>
        <dbReference type="SAM" id="MobiDB-lite"/>
    </source>
</evidence>
<dbReference type="Proteomes" id="UP000237061">
    <property type="component" value="Unassembled WGS sequence"/>
</dbReference>
<comment type="caution">
    <text evidence="4">The sequence shown here is derived from an EMBL/GenBank/DDBJ whole genome shotgun (WGS) entry which is preliminary data.</text>
</comment>
<evidence type="ECO:0000313" key="4">
    <source>
        <dbReference type="EMBL" id="POH74864.1"/>
    </source>
</evidence>
<dbReference type="AlphaFoldDB" id="A0A2S4A0I6"/>
<feature type="domain" description="DUF58" evidence="3">
    <location>
        <begin position="201"/>
        <end position="243"/>
    </location>
</feature>
<name>A0A2S4A0I6_ARTGL</name>
<sequence length="444" mass="47172">MFALRPLRPRGWLLVIFGVLALLLAAYFGRRDLLMVAVFCFLLPVAACLGIYALRPGVSVQRHISPSLSQVGLAVNVTLEVRGSNPGGSRIRLVETLPPGFNGARPFSFPQPVVPHGRLSRYHYELHPRHRGVFTLGPLKGHFTDPFDVAFAQRALDAGDLLTVAPAAVELPAISLGDSRGNDGSQASRSPAHASHDDAMAREYRHGDPLRRVHWPVTARAGKLMVRAEESVTTPEAALILDQRPGAFGPELAANPGEADSSGSLRTTALFETAVVAAVSVASHLLERGYTLRILDQLGQPAFSSSPSAANPEQEDFAGPTAALEVSAALAAVELAGVHTATVPHREPFAESLAHKLQQSRRRGPLVAITGTLSAQEALLLAGTSEQSAGAYALVLCHDTADAGEALEILRRAGWQAAALTRHSPVEDAWAQLESETLHLGGGR</sequence>
<dbReference type="RefSeq" id="WP_103464271.1">
    <property type="nucleotide sequence ID" value="NZ_PPXC01000002.1"/>
</dbReference>
<keyword evidence="2" id="KW-0472">Membrane</keyword>
<dbReference type="Pfam" id="PF01882">
    <property type="entry name" value="DUF58"/>
    <property type="match status" value="1"/>
</dbReference>
<accession>A0A2S4A0I6</accession>
<feature type="transmembrane region" description="Helical" evidence="2">
    <location>
        <begin position="34"/>
        <end position="54"/>
    </location>
</feature>
<keyword evidence="5" id="KW-1185">Reference proteome</keyword>
<feature type="region of interest" description="Disordered" evidence="1">
    <location>
        <begin position="175"/>
        <end position="198"/>
    </location>
</feature>